<dbReference type="Proteomes" id="UP000658656">
    <property type="component" value="Unassembled WGS sequence"/>
</dbReference>
<dbReference type="EMBL" id="BNAV01000008">
    <property type="protein sequence ID" value="GHF69586.1"/>
    <property type="molecule type" value="Genomic_DNA"/>
</dbReference>
<evidence type="ECO:0000313" key="3">
    <source>
        <dbReference type="Proteomes" id="UP000658656"/>
    </source>
</evidence>
<keyword evidence="3" id="KW-1185">Reference proteome</keyword>
<comment type="caution">
    <text evidence="2">The sequence shown here is derived from an EMBL/GenBank/DDBJ whole genome shotgun (WGS) entry which is preliminary data.</text>
</comment>
<reference evidence="2" key="1">
    <citation type="journal article" date="2014" name="Int. J. Syst. Evol. Microbiol.">
        <title>Complete genome sequence of Corynebacterium casei LMG S-19264T (=DSM 44701T), isolated from a smear-ripened cheese.</title>
        <authorList>
            <consortium name="US DOE Joint Genome Institute (JGI-PGF)"/>
            <person name="Walter F."/>
            <person name="Albersmeier A."/>
            <person name="Kalinowski J."/>
            <person name="Ruckert C."/>
        </authorList>
    </citation>
    <scope>NUCLEOTIDE SEQUENCE</scope>
    <source>
        <strain evidence="2">CGMCC 4.7679</strain>
    </source>
</reference>
<feature type="region of interest" description="Disordered" evidence="1">
    <location>
        <begin position="30"/>
        <end position="52"/>
    </location>
</feature>
<accession>A0A8H9IZG0</accession>
<sequence length="52" mass="5446">MVYGPYFTVTVCAATAAAWPVDAEAATALPEAKKGNTSAATTETTRRSARRI</sequence>
<evidence type="ECO:0000256" key="1">
    <source>
        <dbReference type="SAM" id="MobiDB-lite"/>
    </source>
</evidence>
<proteinExistence type="predicted"/>
<evidence type="ECO:0000313" key="2">
    <source>
        <dbReference type="EMBL" id="GHF69586.1"/>
    </source>
</evidence>
<dbReference type="AlphaFoldDB" id="A0A8H9IZG0"/>
<reference evidence="2" key="2">
    <citation type="submission" date="2020-09" db="EMBL/GenBank/DDBJ databases">
        <authorList>
            <person name="Sun Q."/>
            <person name="Zhou Y."/>
        </authorList>
    </citation>
    <scope>NUCLEOTIDE SEQUENCE</scope>
    <source>
        <strain evidence="2">CGMCC 4.7679</strain>
    </source>
</reference>
<name>A0A8H9IZG0_9PSEU</name>
<gene>
    <name evidence="2" type="ORF">GCM10017566_49090</name>
</gene>
<protein>
    <submittedName>
        <fullName evidence="2">Uncharacterized protein</fullName>
    </submittedName>
</protein>
<organism evidence="2 3">
    <name type="scientific">Amycolatopsis bartoniae</name>
    <dbReference type="NCBI Taxonomy" id="941986"/>
    <lineage>
        <taxon>Bacteria</taxon>
        <taxon>Bacillati</taxon>
        <taxon>Actinomycetota</taxon>
        <taxon>Actinomycetes</taxon>
        <taxon>Pseudonocardiales</taxon>
        <taxon>Pseudonocardiaceae</taxon>
        <taxon>Amycolatopsis</taxon>
    </lineage>
</organism>